<gene>
    <name evidence="1" type="ORF">JMJ77_005183</name>
</gene>
<sequence>MSFAMKAFWADKVSSTIHLAIASQVFQQVLAHSSRVTRLAVGAGLSLQPCRRRPDWSADLANIVARLRRKNPPLRCVIKWQPRAPVVALKVTFGFSATG</sequence>
<dbReference type="AlphaFoldDB" id="A0A9P7RGI8"/>
<protein>
    <submittedName>
        <fullName evidence="1">Uncharacterized protein</fullName>
    </submittedName>
</protein>
<evidence type="ECO:0000313" key="2">
    <source>
        <dbReference type="Proteomes" id="UP000699042"/>
    </source>
</evidence>
<name>A0A9P7RGI8_9PEZI</name>
<keyword evidence="2" id="KW-1185">Reference proteome</keyword>
<reference evidence="1" key="1">
    <citation type="submission" date="2021-05" db="EMBL/GenBank/DDBJ databases">
        <title>Comparative genomics of three Colletotrichum scovillei strains and genetic complementation revealed genes involved fungal growth and virulence on chili pepper.</title>
        <authorList>
            <person name="Hsieh D.-K."/>
            <person name="Chuang S.-C."/>
            <person name="Chen C.-Y."/>
            <person name="Chao Y.-T."/>
            <person name="Lu M.-Y.J."/>
            <person name="Lee M.-H."/>
            <person name="Shih M.-C."/>
        </authorList>
    </citation>
    <scope>NUCLEOTIDE SEQUENCE</scope>
    <source>
        <strain evidence="1">Coll-153</strain>
    </source>
</reference>
<dbReference type="Proteomes" id="UP000699042">
    <property type="component" value="Unassembled WGS sequence"/>
</dbReference>
<comment type="caution">
    <text evidence="1">The sequence shown here is derived from an EMBL/GenBank/DDBJ whole genome shotgun (WGS) entry which is preliminary data.</text>
</comment>
<proteinExistence type="predicted"/>
<accession>A0A9P7RGI8</accession>
<dbReference type="EMBL" id="JAESDN010000001">
    <property type="protein sequence ID" value="KAG7057801.1"/>
    <property type="molecule type" value="Genomic_DNA"/>
</dbReference>
<evidence type="ECO:0000313" key="1">
    <source>
        <dbReference type="EMBL" id="KAG7057801.1"/>
    </source>
</evidence>
<organism evidence="1 2">
    <name type="scientific">Colletotrichum scovillei</name>
    <dbReference type="NCBI Taxonomy" id="1209932"/>
    <lineage>
        <taxon>Eukaryota</taxon>
        <taxon>Fungi</taxon>
        <taxon>Dikarya</taxon>
        <taxon>Ascomycota</taxon>
        <taxon>Pezizomycotina</taxon>
        <taxon>Sordariomycetes</taxon>
        <taxon>Hypocreomycetidae</taxon>
        <taxon>Glomerellales</taxon>
        <taxon>Glomerellaceae</taxon>
        <taxon>Colletotrichum</taxon>
        <taxon>Colletotrichum acutatum species complex</taxon>
    </lineage>
</organism>